<feature type="compositionally biased region" description="Basic and acidic residues" evidence="1">
    <location>
        <begin position="61"/>
        <end position="70"/>
    </location>
</feature>
<organism evidence="2 3">
    <name type="scientific">Apatococcus fuscideae</name>
    <dbReference type="NCBI Taxonomy" id="2026836"/>
    <lineage>
        <taxon>Eukaryota</taxon>
        <taxon>Viridiplantae</taxon>
        <taxon>Chlorophyta</taxon>
        <taxon>core chlorophytes</taxon>
        <taxon>Trebouxiophyceae</taxon>
        <taxon>Chlorellales</taxon>
        <taxon>Chlorellaceae</taxon>
        <taxon>Apatococcus</taxon>
    </lineage>
</organism>
<protein>
    <submittedName>
        <fullName evidence="2">Uncharacterized protein</fullName>
    </submittedName>
</protein>
<feature type="compositionally biased region" description="Polar residues" evidence="1">
    <location>
        <begin position="267"/>
        <end position="282"/>
    </location>
</feature>
<feature type="compositionally biased region" description="Basic residues" evidence="1">
    <location>
        <begin position="71"/>
        <end position="83"/>
    </location>
</feature>
<proteinExistence type="predicted"/>
<evidence type="ECO:0000313" key="3">
    <source>
        <dbReference type="Proteomes" id="UP001485043"/>
    </source>
</evidence>
<comment type="caution">
    <text evidence="2">The sequence shown here is derived from an EMBL/GenBank/DDBJ whole genome shotgun (WGS) entry which is preliminary data.</text>
</comment>
<keyword evidence="3" id="KW-1185">Reference proteome</keyword>
<sequence>MSAGSPEEGASIRLLQLARSAQGDVINLGDDAEIISLSDDTSEGPSSSASADTSSDDEVDTELHRSEGLHIRRRDQKRGRGGKRHPDAPVPVAVGGQLGGRPAGALKGGVQKPASKGVHASPNKATRRGQQQDQMQANIAQQHRLMIAAQQAAQAQLAALPSAHPPTPAPAAELCPAAQAFLQAWSSFSGVEVSRGETGPNRVEDTLCTKDFDQLHTVLFNNVDQEHLASTGRPLPGDMKDLHPDTEEMSMLAEIIETPLSPLGAPGNSTEQAASCNASSIS</sequence>
<feature type="region of interest" description="Disordered" evidence="1">
    <location>
        <begin position="36"/>
        <end position="130"/>
    </location>
</feature>
<feature type="compositionally biased region" description="Low complexity" evidence="1">
    <location>
        <begin position="36"/>
        <end position="53"/>
    </location>
</feature>
<name>A0AAW1TBV5_9CHLO</name>
<evidence type="ECO:0000256" key="1">
    <source>
        <dbReference type="SAM" id="MobiDB-lite"/>
    </source>
</evidence>
<feature type="region of interest" description="Disordered" evidence="1">
    <location>
        <begin position="260"/>
        <end position="282"/>
    </location>
</feature>
<evidence type="ECO:0000313" key="2">
    <source>
        <dbReference type="EMBL" id="KAK9866974.1"/>
    </source>
</evidence>
<gene>
    <name evidence="2" type="ORF">WJX84_011674</name>
</gene>
<accession>A0AAW1TBV5</accession>
<reference evidence="2 3" key="1">
    <citation type="journal article" date="2024" name="Nat. Commun.">
        <title>Phylogenomics reveals the evolutionary origins of lichenization in chlorophyte algae.</title>
        <authorList>
            <person name="Puginier C."/>
            <person name="Libourel C."/>
            <person name="Otte J."/>
            <person name="Skaloud P."/>
            <person name="Haon M."/>
            <person name="Grisel S."/>
            <person name="Petersen M."/>
            <person name="Berrin J.G."/>
            <person name="Delaux P.M."/>
            <person name="Dal Grande F."/>
            <person name="Keller J."/>
        </authorList>
    </citation>
    <scope>NUCLEOTIDE SEQUENCE [LARGE SCALE GENOMIC DNA]</scope>
    <source>
        <strain evidence="2 3">SAG 2523</strain>
    </source>
</reference>
<dbReference type="EMBL" id="JALJOV010000120">
    <property type="protein sequence ID" value="KAK9866974.1"/>
    <property type="molecule type" value="Genomic_DNA"/>
</dbReference>
<dbReference type="Proteomes" id="UP001485043">
    <property type="component" value="Unassembled WGS sequence"/>
</dbReference>
<dbReference type="AlphaFoldDB" id="A0AAW1TBV5"/>